<reference evidence="10 11" key="1">
    <citation type="journal article" date="2016" name="Sci. Rep.">
        <title>Metabolic traits of an uncultured archaeal lineage -MSBL1- from brine pools of the Red Sea.</title>
        <authorList>
            <person name="Mwirichia R."/>
            <person name="Alam I."/>
            <person name="Rashid M."/>
            <person name="Vinu M."/>
            <person name="Ba-Alawi W."/>
            <person name="Anthony Kamau A."/>
            <person name="Kamanda Ngugi D."/>
            <person name="Goker M."/>
            <person name="Klenk H.P."/>
            <person name="Bajic V."/>
            <person name="Stingl U."/>
        </authorList>
    </citation>
    <scope>NUCLEOTIDE SEQUENCE [LARGE SCALE GENOMIC DNA]</scope>
    <source>
        <strain evidence="10">SCGC-AAA259E17</strain>
    </source>
</reference>
<evidence type="ECO:0000256" key="2">
    <source>
        <dbReference type="ARBA" id="ARBA00004141"/>
    </source>
</evidence>
<dbReference type="InterPro" id="IPR001204">
    <property type="entry name" value="Phos_transporter"/>
</dbReference>
<evidence type="ECO:0000256" key="1">
    <source>
        <dbReference type="ARBA" id="ARBA00001981"/>
    </source>
</evidence>
<feature type="transmembrane region" description="Helical" evidence="9">
    <location>
        <begin position="198"/>
        <end position="218"/>
    </location>
</feature>
<dbReference type="Proteomes" id="UP000070373">
    <property type="component" value="Unassembled WGS sequence"/>
</dbReference>
<feature type="transmembrane region" description="Helical" evidence="9">
    <location>
        <begin position="165"/>
        <end position="192"/>
    </location>
</feature>
<evidence type="ECO:0000256" key="8">
    <source>
        <dbReference type="ARBA" id="ARBA00023136"/>
    </source>
</evidence>
<name>A0A133UGW5_9EURY</name>
<comment type="function">
    <text evidence="1">Potential transporter for phosphate.</text>
</comment>
<dbReference type="AlphaFoldDB" id="A0A133UGW5"/>
<comment type="subcellular location">
    <subcellularLocation>
        <location evidence="2">Membrane</location>
        <topology evidence="2">Multi-pass membrane protein</topology>
    </subcellularLocation>
</comment>
<feature type="transmembrane region" description="Helical" evidence="9">
    <location>
        <begin position="43"/>
        <end position="70"/>
    </location>
</feature>
<evidence type="ECO:0008006" key="12">
    <source>
        <dbReference type="Google" id="ProtNLM"/>
    </source>
</evidence>
<evidence type="ECO:0000313" key="10">
    <source>
        <dbReference type="EMBL" id="KXA93468.1"/>
    </source>
</evidence>
<evidence type="ECO:0000256" key="4">
    <source>
        <dbReference type="ARBA" id="ARBA00022448"/>
    </source>
</evidence>
<evidence type="ECO:0000256" key="7">
    <source>
        <dbReference type="ARBA" id="ARBA00022989"/>
    </source>
</evidence>
<protein>
    <recommendedName>
        <fullName evidence="12">Phosphate permease</fullName>
    </recommendedName>
</protein>
<keyword evidence="4" id="KW-0813">Transport</keyword>
<feature type="transmembrane region" description="Helical" evidence="9">
    <location>
        <begin position="290"/>
        <end position="311"/>
    </location>
</feature>
<sequence>MTVNFFLVVAAAFLVSWMIGANSVSTAFAPVVGTKAGGVLRGALLAGIFGLIGAVVQGGTVAGTVGSGLIEGVELSTATGSIVLLTAAALIIFGVFSHIPIPVAFTVVGGVLGTGLGLGYSLNTSNVQIIVAAWIAIPFISIFLGYVFSMILRSFLDEENSETKLGALVFVIGAFCAYTAGANLVGLAIGPLVHDIDLSLKILLLLGGAIILLGAWIGGPRIVNAVSKDYSELGARRSVCALAVATVIAQVATFMGIPVSFNEVIIASIIGSGLVVGVGGIQLKKTAKTALSWIGSFFASLGITWVASIVFL</sequence>
<keyword evidence="11" id="KW-1185">Reference proteome</keyword>
<dbReference type="GO" id="GO:0005315">
    <property type="term" value="F:phosphate transmembrane transporter activity"/>
    <property type="evidence" value="ECO:0007669"/>
    <property type="project" value="InterPro"/>
</dbReference>
<feature type="transmembrane region" description="Helical" evidence="9">
    <location>
        <begin position="129"/>
        <end position="153"/>
    </location>
</feature>
<dbReference type="GO" id="GO:0016020">
    <property type="term" value="C:membrane"/>
    <property type="evidence" value="ECO:0007669"/>
    <property type="project" value="UniProtKB-SubCell"/>
</dbReference>
<dbReference type="Pfam" id="PF01384">
    <property type="entry name" value="PHO4"/>
    <property type="match status" value="1"/>
</dbReference>
<comment type="similarity">
    <text evidence="3">Belongs to the inorganic phosphate transporter (PiT) (TC 2.A.20) family.</text>
</comment>
<dbReference type="GO" id="GO:0035435">
    <property type="term" value="P:phosphate ion transmembrane transport"/>
    <property type="evidence" value="ECO:0007669"/>
    <property type="project" value="TreeGrafter"/>
</dbReference>
<evidence type="ECO:0000256" key="3">
    <source>
        <dbReference type="ARBA" id="ARBA00009916"/>
    </source>
</evidence>
<feature type="transmembrane region" description="Helical" evidence="9">
    <location>
        <begin position="264"/>
        <end position="283"/>
    </location>
</feature>
<gene>
    <name evidence="10" type="ORF">AKJ64_00510</name>
</gene>
<dbReference type="PANTHER" id="PTHR11101">
    <property type="entry name" value="PHOSPHATE TRANSPORTER"/>
    <property type="match status" value="1"/>
</dbReference>
<dbReference type="PANTHER" id="PTHR11101:SF80">
    <property type="entry name" value="PHOSPHATE TRANSPORTER"/>
    <property type="match status" value="1"/>
</dbReference>
<evidence type="ECO:0000256" key="6">
    <source>
        <dbReference type="ARBA" id="ARBA00022692"/>
    </source>
</evidence>
<feature type="transmembrane region" description="Helical" evidence="9">
    <location>
        <begin position="82"/>
        <end position="109"/>
    </location>
</feature>
<organism evidence="10 11">
    <name type="scientific">candidate division MSBL1 archaeon SCGC-AAA259E17</name>
    <dbReference type="NCBI Taxonomy" id="1698263"/>
    <lineage>
        <taxon>Archaea</taxon>
        <taxon>Methanobacteriati</taxon>
        <taxon>Methanobacteriota</taxon>
        <taxon>candidate division MSBL1</taxon>
    </lineage>
</organism>
<keyword evidence="5" id="KW-0592">Phosphate transport</keyword>
<keyword evidence="6 9" id="KW-0812">Transmembrane</keyword>
<feature type="transmembrane region" description="Helical" evidence="9">
    <location>
        <begin position="239"/>
        <end position="258"/>
    </location>
</feature>
<comment type="caution">
    <text evidence="10">The sequence shown here is derived from an EMBL/GenBank/DDBJ whole genome shotgun (WGS) entry which is preliminary data.</text>
</comment>
<keyword evidence="7 9" id="KW-1133">Transmembrane helix</keyword>
<evidence type="ECO:0000256" key="9">
    <source>
        <dbReference type="SAM" id="Phobius"/>
    </source>
</evidence>
<keyword evidence="8 9" id="KW-0472">Membrane</keyword>
<accession>A0A133UGW5</accession>
<evidence type="ECO:0000313" key="11">
    <source>
        <dbReference type="Proteomes" id="UP000070373"/>
    </source>
</evidence>
<proteinExistence type="inferred from homology"/>
<dbReference type="EMBL" id="LHXN01000004">
    <property type="protein sequence ID" value="KXA93468.1"/>
    <property type="molecule type" value="Genomic_DNA"/>
</dbReference>
<evidence type="ECO:0000256" key="5">
    <source>
        <dbReference type="ARBA" id="ARBA00022592"/>
    </source>
</evidence>